<dbReference type="SUPFAM" id="SSF56801">
    <property type="entry name" value="Acetyl-CoA synthetase-like"/>
    <property type="match status" value="1"/>
</dbReference>
<comment type="caution">
    <text evidence="2">The sequence shown here is derived from an EMBL/GenBank/DDBJ whole genome shotgun (WGS) entry which is preliminary data.</text>
</comment>
<protein>
    <recommendedName>
        <fullName evidence="1">AMP-dependent synthetase/ligase domain-containing protein</fullName>
    </recommendedName>
</protein>
<keyword evidence="3" id="KW-1185">Reference proteome</keyword>
<evidence type="ECO:0000259" key="1">
    <source>
        <dbReference type="Pfam" id="PF00501"/>
    </source>
</evidence>
<accession>A0A8S4N8V5</accession>
<proteinExistence type="predicted"/>
<dbReference type="AlphaFoldDB" id="A0A8S4N8V5"/>
<gene>
    <name evidence="2" type="ORF">OFUS_LOCUS4385</name>
</gene>
<feature type="domain" description="AMP-dependent synthetase/ligase" evidence="1">
    <location>
        <begin position="47"/>
        <end position="326"/>
    </location>
</feature>
<dbReference type="InterPro" id="IPR020845">
    <property type="entry name" value="AMP-binding_CS"/>
</dbReference>
<organism evidence="2 3">
    <name type="scientific">Owenia fusiformis</name>
    <name type="common">Polychaete worm</name>
    <dbReference type="NCBI Taxonomy" id="6347"/>
    <lineage>
        <taxon>Eukaryota</taxon>
        <taxon>Metazoa</taxon>
        <taxon>Spiralia</taxon>
        <taxon>Lophotrochozoa</taxon>
        <taxon>Annelida</taxon>
        <taxon>Polychaeta</taxon>
        <taxon>Sedentaria</taxon>
        <taxon>Canalipalpata</taxon>
        <taxon>Sabellida</taxon>
        <taxon>Oweniida</taxon>
        <taxon>Oweniidae</taxon>
        <taxon>Owenia</taxon>
    </lineage>
</organism>
<dbReference type="InterPro" id="IPR042099">
    <property type="entry name" value="ANL_N_sf"/>
</dbReference>
<dbReference type="PANTHER" id="PTHR42814:SF3">
    <property type="entry name" value="BETA-N-ACETYLHEXOSAMINIDASE"/>
    <property type="match status" value="1"/>
</dbReference>
<sequence>MEYIEVTGADVEPIKEPLEKSYIHVASNHAITSDTMYDLMRNLKDSEQEAFVFMNPDASRKSSITFKRWVAMSENFAVSMAELGVNPRDKVGVIIPNCEEVVITVGGLIHCGALPVFLTYDLKSGKDIEVKIKDTEIKVIILHIGDEAQRDLVLKLFGKVLNDECDDAMPSLQHIILITDDVLKGAIDFNDLLKETSVEKKSGILLRNANISMDDAVWIGLTSGSTGKPKYCPMPNRVIIHMARCFGLRTAHSKGTIMFNDRPMSWAGGAVSFTFALANEYTIVTIDVKQTVKNSGPETILQLIRDEKVNIALLMPYLMYDCYKHGN</sequence>
<dbReference type="InterPro" id="IPR000873">
    <property type="entry name" value="AMP-dep_synth/lig_dom"/>
</dbReference>
<dbReference type="PROSITE" id="PS00455">
    <property type="entry name" value="AMP_BINDING"/>
    <property type="match status" value="1"/>
</dbReference>
<reference evidence="2" key="1">
    <citation type="submission" date="2022-03" db="EMBL/GenBank/DDBJ databases">
        <authorList>
            <person name="Martin C."/>
        </authorList>
    </citation>
    <scope>NUCLEOTIDE SEQUENCE</scope>
</reference>
<evidence type="ECO:0000313" key="3">
    <source>
        <dbReference type="Proteomes" id="UP000749559"/>
    </source>
</evidence>
<dbReference type="OrthoDB" id="10253115at2759"/>
<dbReference type="PANTHER" id="PTHR42814">
    <property type="entry name" value="AMP-BINDING DOMAIN-CONTAINING PROTEIN"/>
    <property type="match status" value="1"/>
</dbReference>
<dbReference type="Proteomes" id="UP000749559">
    <property type="component" value="Unassembled WGS sequence"/>
</dbReference>
<evidence type="ECO:0000313" key="2">
    <source>
        <dbReference type="EMBL" id="CAH1777330.1"/>
    </source>
</evidence>
<dbReference type="Gene3D" id="3.40.50.12780">
    <property type="entry name" value="N-terminal domain of ligase-like"/>
    <property type="match status" value="1"/>
</dbReference>
<dbReference type="Pfam" id="PF00501">
    <property type="entry name" value="AMP-binding"/>
    <property type="match status" value="1"/>
</dbReference>
<name>A0A8S4N8V5_OWEFU</name>
<dbReference type="EMBL" id="CAIIXF020000002">
    <property type="protein sequence ID" value="CAH1777330.1"/>
    <property type="molecule type" value="Genomic_DNA"/>
</dbReference>